<dbReference type="InterPro" id="IPR003439">
    <property type="entry name" value="ABC_transporter-like_ATP-bd"/>
</dbReference>
<evidence type="ECO:0000256" key="9">
    <source>
        <dbReference type="SAM" id="Phobius"/>
    </source>
</evidence>
<evidence type="ECO:0000256" key="4">
    <source>
        <dbReference type="ARBA" id="ARBA00022741"/>
    </source>
</evidence>
<comment type="similarity">
    <text evidence="2">Belongs to the ABC transporter superfamily.</text>
</comment>
<dbReference type="NCBIfam" id="TIGR01842">
    <property type="entry name" value="type_I_sec_PrtD"/>
    <property type="match status" value="1"/>
</dbReference>
<dbReference type="InterPro" id="IPR003593">
    <property type="entry name" value="AAA+_ATPase"/>
</dbReference>
<evidence type="ECO:0000313" key="13">
    <source>
        <dbReference type="Proteomes" id="UP000323844"/>
    </source>
</evidence>
<feature type="transmembrane region" description="Helical" evidence="9">
    <location>
        <begin position="28"/>
        <end position="46"/>
    </location>
</feature>
<keyword evidence="7 9" id="KW-0472">Membrane</keyword>
<keyword evidence="6 9" id="KW-1133">Transmembrane helix</keyword>
<dbReference type="InterPro" id="IPR017871">
    <property type="entry name" value="ABC_transporter-like_CS"/>
</dbReference>
<evidence type="ECO:0000259" key="10">
    <source>
        <dbReference type="PROSITE" id="PS50893"/>
    </source>
</evidence>
<name>A0A5C0UIN1_9RICK</name>
<evidence type="ECO:0000256" key="1">
    <source>
        <dbReference type="ARBA" id="ARBA00004651"/>
    </source>
</evidence>
<dbReference type="SMART" id="SM00382">
    <property type="entry name" value="AAA"/>
    <property type="match status" value="1"/>
</dbReference>
<evidence type="ECO:0000256" key="8">
    <source>
        <dbReference type="ARBA" id="ARBA00024725"/>
    </source>
</evidence>
<dbReference type="PROSITE" id="PS50893">
    <property type="entry name" value="ABC_TRANSPORTER_2"/>
    <property type="match status" value="1"/>
</dbReference>
<dbReference type="GO" id="GO:0005524">
    <property type="term" value="F:ATP binding"/>
    <property type="evidence" value="ECO:0007669"/>
    <property type="project" value="UniProtKB-KW"/>
</dbReference>
<dbReference type="InterPro" id="IPR039421">
    <property type="entry name" value="Type_1_exporter"/>
</dbReference>
<dbReference type="EMBL" id="CP043312">
    <property type="protein sequence ID" value="QEK39373.1"/>
    <property type="molecule type" value="Genomic_DNA"/>
</dbReference>
<feature type="transmembrane region" description="Helical" evidence="9">
    <location>
        <begin position="160"/>
        <end position="181"/>
    </location>
</feature>
<dbReference type="InterPro" id="IPR010128">
    <property type="entry name" value="ATPase_T1SS_PrtD-like"/>
</dbReference>
<dbReference type="PANTHER" id="PTHR43394">
    <property type="entry name" value="ATP-DEPENDENT PERMEASE MDL1, MITOCHONDRIAL"/>
    <property type="match status" value="1"/>
</dbReference>
<gene>
    <name evidence="12" type="ORF">FZC37_00215</name>
</gene>
<protein>
    <submittedName>
        <fullName evidence="12">Type I secretion system permease/ATPase</fullName>
    </submittedName>
</protein>
<dbReference type="Gene3D" id="3.40.50.300">
    <property type="entry name" value="P-loop containing nucleotide triphosphate hydrolases"/>
    <property type="match status" value="1"/>
</dbReference>
<dbReference type="SUPFAM" id="SSF52540">
    <property type="entry name" value="P-loop containing nucleoside triphosphate hydrolases"/>
    <property type="match status" value="1"/>
</dbReference>
<dbReference type="SUPFAM" id="SSF90123">
    <property type="entry name" value="ABC transporter transmembrane region"/>
    <property type="match status" value="1"/>
</dbReference>
<dbReference type="Pfam" id="PF00005">
    <property type="entry name" value="ABC_tran"/>
    <property type="match status" value="1"/>
</dbReference>
<feature type="transmembrane region" description="Helical" evidence="9">
    <location>
        <begin position="66"/>
        <end position="86"/>
    </location>
</feature>
<keyword evidence="13" id="KW-1185">Reference proteome</keyword>
<comment type="subcellular location">
    <subcellularLocation>
        <location evidence="1">Cell membrane</location>
        <topology evidence="1">Multi-pass membrane protein</topology>
    </subcellularLocation>
</comment>
<organism evidence="12 13">
    <name type="scientific">Candidatus Sneabacter namystus</name>
    <dbReference type="NCBI Taxonomy" id="2601646"/>
    <lineage>
        <taxon>Bacteria</taxon>
        <taxon>Pseudomonadati</taxon>
        <taxon>Pseudomonadota</taxon>
        <taxon>Alphaproteobacteria</taxon>
        <taxon>Rickettsiales</taxon>
        <taxon>Rickettsiaceae</taxon>
        <taxon>Rickettsieae</taxon>
        <taxon>Candidatus Sneabacter</taxon>
    </lineage>
</organism>
<dbReference type="GO" id="GO:0030256">
    <property type="term" value="C:type I protein secretion system complex"/>
    <property type="evidence" value="ECO:0007669"/>
    <property type="project" value="InterPro"/>
</dbReference>
<dbReference type="InterPro" id="IPR011527">
    <property type="entry name" value="ABC1_TM_dom"/>
</dbReference>
<dbReference type="PROSITE" id="PS00211">
    <property type="entry name" value="ABC_TRANSPORTER_1"/>
    <property type="match status" value="1"/>
</dbReference>
<dbReference type="Pfam" id="PF00664">
    <property type="entry name" value="ABC_membrane"/>
    <property type="match status" value="1"/>
</dbReference>
<dbReference type="OrthoDB" id="5288404at2"/>
<dbReference type="PANTHER" id="PTHR43394:SF1">
    <property type="entry name" value="ATP-BINDING CASSETTE SUB-FAMILY B MEMBER 10, MITOCHONDRIAL"/>
    <property type="match status" value="1"/>
</dbReference>
<evidence type="ECO:0000256" key="7">
    <source>
        <dbReference type="ARBA" id="ARBA00023136"/>
    </source>
</evidence>
<feature type="domain" description="ABC transmembrane type-1" evidence="11">
    <location>
        <begin position="30"/>
        <end position="308"/>
    </location>
</feature>
<evidence type="ECO:0000256" key="2">
    <source>
        <dbReference type="ARBA" id="ARBA00005417"/>
    </source>
</evidence>
<evidence type="ECO:0000259" key="11">
    <source>
        <dbReference type="PROSITE" id="PS50929"/>
    </source>
</evidence>
<dbReference type="InterPro" id="IPR027417">
    <property type="entry name" value="P-loop_NTPase"/>
</dbReference>
<comment type="function">
    <text evidence="8">Part of an ABC transporter complex. Transmembrane domains (TMD) form a pore in the inner membrane and the ATP-binding domain (NBD) is responsible for energy generation.</text>
</comment>
<proteinExistence type="inferred from homology"/>
<sequence>MGNVTLVSAEREKEGDLLKRYLGDVRKALIVVFFFSLIVNMLSLITPLYSLQVLDRVIGSGNRATLLMLSLIMAMVHCVLGMLQVARSFTLIKIGKWLDVKVSYLIFKKVIVAEARTKTLQSGQTLRDFQTVKIFLTSAGINAIFDAPWTVPYLVVLYMIHPYMCIIAVVGAVLIIFFAFLNSIITKAKLRESSDHMNKSVARLEIASRNAEVVEAMGMVNNVAEFWKLAQKAALESQSVASYRNGIISNVSAFIRSLLQMFVTGVAAYVVVTTQEMTTGGMIASSILVGKALAPFNNFVGLWQSLNDAVKAYKRVDNVLSHADPRSDVAPVPIENGIIVIERVYFAYPGQVGSYVLQDVSFMVEQGEVLAIIGSSASGKSTLARLLTGVWVPTYGVVKIDGLEAHKHHRDVLGPEIGYLPQDVQLFNGSVAQNIARMKPHFSIDEVVKAAKMSGAHELITNLSDGYNTDIGVAGARLSGGQRQRVALARAFFGNPKILVLDEPNASLDVAGEDALSSAVRTAKHHGVAIVVISHRHSILSVADKVLVLNKGIVTSYGPVQDVLPKS</sequence>
<dbReference type="GO" id="GO:0015421">
    <property type="term" value="F:ABC-type oligopeptide transporter activity"/>
    <property type="evidence" value="ECO:0007669"/>
    <property type="project" value="TreeGrafter"/>
</dbReference>
<evidence type="ECO:0000313" key="12">
    <source>
        <dbReference type="EMBL" id="QEK39373.1"/>
    </source>
</evidence>
<dbReference type="KEGG" id="snay:FZC37_00215"/>
<keyword evidence="3 9" id="KW-0812">Transmembrane</keyword>
<feature type="transmembrane region" description="Helical" evidence="9">
    <location>
        <begin position="253"/>
        <end position="272"/>
    </location>
</feature>
<dbReference type="PROSITE" id="PS50929">
    <property type="entry name" value="ABC_TM1F"/>
    <property type="match status" value="1"/>
</dbReference>
<dbReference type="GO" id="GO:0030253">
    <property type="term" value="P:protein secretion by the type I secretion system"/>
    <property type="evidence" value="ECO:0007669"/>
    <property type="project" value="InterPro"/>
</dbReference>
<evidence type="ECO:0000256" key="6">
    <source>
        <dbReference type="ARBA" id="ARBA00022989"/>
    </source>
</evidence>
<feature type="transmembrane region" description="Helical" evidence="9">
    <location>
        <begin position="134"/>
        <end position="154"/>
    </location>
</feature>
<keyword evidence="5" id="KW-0067">ATP-binding</keyword>
<dbReference type="RefSeq" id="WP_148951734.1">
    <property type="nucleotide sequence ID" value="NZ_CP043312.1"/>
</dbReference>
<accession>A0A5C0UIN1</accession>
<dbReference type="InterPro" id="IPR036640">
    <property type="entry name" value="ABC1_TM_sf"/>
</dbReference>
<evidence type="ECO:0000256" key="5">
    <source>
        <dbReference type="ARBA" id="ARBA00022840"/>
    </source>
</evidence>
<dbReference type="AlphaFoldDB" id="A0A5C0UIN1"/>
<reference evidence="12 13" key="1">
    <citation type="submission" date="2019-08" db="EMBL/GenBank/DDBJ databases">
        <title>Highly reduced genomes of protist endosymbionts show evolutionary convergence.</title>
        <authorList>
            <person name="George E."/>
            <person name="Husnik F."/>
            <person name="Tashyreva D."/>
            <person name="Prokopchuk G."/>
            <person name="Horak A."/>
            <person name="Kwong W.K."/>
            <person name="Lukes J."/>
            <person name="Keeling P.J."/>
        </authorList>
    </citation>
    <scope>NUCLEOTIDE SEQUENCE [LARGE SCALE GENOMIC DNA]</scope>
    <source>
        <strain evidence="12">1621</strain>
    </source>
</reference>
<dbReference type="GO" id="GO:0016887">
    <property type="term" value="F:ATP hydrolysis activity"/>
    <property type="evidence" value="ECO:0007669"/>
    <property type="project" value="InterPro"/>
</dbReference>
<feature type="domain" description="ABC transporter" evidence="10">
    <location>
        <begin position="339"/>
        <end position="567"/>
    </location>
</feature>
<dbReference type="GO" id="GO:0005886">
    <property type="term" value="C:plasma membrane"/>
    <property type="evidence" value="ECO:0007669"/>
    <property type="project" value="UniProtKB-SubCell"/>
</dbReference>
<evidence type="ECO:0000256" key="3">
    <source>
        <dbReference type="ARBA" id="ARBA00022692"/>
    </source>
</evidence>
<keyword evidence="4" id="KW-0547">Nucleotide-binding</keyword>
<dbReference type="Gene3D" id="1.20.1560.10">
    <property type="entry name" value="ABC transporter type 1, transmembrane domain"/>
    <property type="match status" value="1"/>
</dbReference>
<dbReference type="Proteomes" id="UP000323844">
    <property type="component" value="Chromosome"/>
</dbReference>